<keyword evidence="1" id="KW-0812">Transmembrane</keyword>
<accession>A0A7C9D361</accession>
<evidence type="ECO:0000313" key="2">
    <source>
        <dbReference type="EMBL" id="MBA4629865.1"/>
    </source>
</evidence>
<dbReference type="EMBL" id="GISG01071084">
    <property type="protein sequence ID" value="MBA4629865.1"/>
    <property type="molecule type" value="Transcribed_RNA"/>
</dbReference>
<sequence length="106" mass="11995">MVFCSFLFVVKLTTGFFFLVVCGLDPSKCFFFLFFFRGGRGCFLFSKVCYWSDSSIRANTLRFFFSFFSFFLVVGAGGTVRIQGRHGSIYKESNIASPTNASAQNF</sequence>
<organism evidence="2">
    <name type="scientific">Opuntia streptacantha</name>
    <name type="common">Prickly pear cactus</name>
    <name type="synonym">Opuntia cardona</name>
    <dbReference type="NCBI Taxonomy" id="393608"/>
    <lineage>
        <taxon>Eukaryota</taxon>
        <taxon>Viridiplantae</taxon>
        <taxon>Streptophyta</taxon>
        <taxon>Embryophyta</taxon>
        <taxon>Tracheophyta</taxon>
        <taxon>Spermatophyta</taxon>
        <taxon>Magnoliopsida</taxon>
        <taxon>eudicotyledons</taxon>
        <taxon>Gunneridae</taxon>
        <taxon>Pentapetalae</taxon>
        <taxon>Caryophyllales</taxon>
        <taxon>Cactineae</taxon>
        <taxon>Cactaceae</taxon>
        <taxon>Opuntioideae</taxon>
        <taxon>Opuntia</taxon>
    </lineage>
</organism>
<evidence type="ECO:0000256" key="1">
    <source>
        <dbReference type="SAM" id="Phobius"/>
    </source>
</evidence>
<proteinExistence type="predicted"/>
<name>A0A7C9D361_OPUST</name>
<reference evidence="2" key="1">
    <citation type="journal article" date="2013" name="J. Plant Res.">
        <title>Effect of fungi and light on seed germination of three Opuntia species from semiarid lands of central Mexico.</title>
        <authorList>
            <person name="Delgado-Sanchez P."/>
            <person name="Jimenez-Bremont J.F."/>
            <person name="Guerrero-Gonzalez Mde L."/>
            <person name="Flores J."/>
        </authorList>
    </citation>
    <scope>NUCLEOTIDE SEQUENCE</scope>
    <source>
        <tissue evidence="2">Cladode</tissue>
    </source>
</reference>
<protein>
    <submittedName>
        <fullName evidence="2">Uncharacterized protein</fullName>
    </submittedName>
</protein>
<keyword evidence="1" id="KW-0472">Membrane</keyword>
<keyword evidence="1" id="KW-1133">Transmembrane helix</keyword>
<feature type="transmembrane region" description="Helical" evidence="1">
    <location>
        <begin position="63"/>
        <end position="82"/>
    </location>
</feature>
<reference evidence="2" key="2">
    <citation type="submission" date="2020-07" db="EMBL/GenBank/DDBJ databases">
        <authorList>
            <person name="Vera ALvarez R."/>
            <person name="Arias-Moreno D.M."/>
            <person name="Jimenez-Jacinto V."/>
            <person name="Jimenez-Bremont J.F."/>
            <person name="Swaminathan K."/>
            <person name="Moose S.P."/>
            <person name="Guerrero-Gonzalez M.L."/>
            <person name="Marino-Ramirez L."/>
            <person name="Landsman D."/>
            <person name="Rodriguez-Kessler M."/>
            <person name="Delgado-Sanchez P."/>
        </authorList>
    </citation>
    <scope>NUCLEOTIDE SEQUENCE</scope>
    <source>
        <tissue evidence="2">Cladode</tissue>
    </source>
</reference>
<dbReference type="AlphaFoldDB" id="A0A7C9D361"/>